<reference evidence="1 2" key="1">
    <citation type="journal article" date="2016" name="Mol. Biol. Evol.">
        <title>Comparative Genomics of Early-Diverging Mushroom-Forming Fungi Provides Insights into the Origins of Lignocellulose Decay Capabilities.</title>
        <authorList>
            <person name="Nagy L.G."/>
            <person name="Riley R."/>
            <person name="Tritt A."/>
            <person name="Adam C."/>
            <person name="Daum C."/>
            <person name="Floudas D."/>
            <person name="Sun H."/>
            <person name="Yadav J.S."/>
            <person name="Pangilinan J."/>
            <person name="Larsson K.H."/>
            <person name="Matsuura K."/>
            <person name="Barry K."/>
            <person name="Labutti K."/>
            <person name="Kuo R."/>
            <person name="Ohm R.A."/>
            <person name="Bhattacharya S.S."/>
            <person name="Shirouzu T."/>
            <person name="Yoshinaga Y."/>
            <person name="Martin F.M."/>
            <person name="Grigoriev I.V."/>
            <person name="Hibbett D.S."/>
        </authorList>
    </citation>
    <scope>NUCLEOTIDE SEQUENCE [LARGE SCALE GENOMIC DNA]</scope>
    <source>
        <strain evidence="1 2">L-15889</strain>
    </source>
</reference>
<dbReference type="OrthoDB" id="3264182at2759"/>
<gene>
    <name evidence="1" type="ORF">DAEQUDRAFT_638892</name>
</gene>
<feature type="non-terminal residue" evidence="1">
    <location>
        <position position="96"/>
    </location>
</feature>
<dbReference type="STRING" id="1314783.A0A165KU56"/>
<protein>
    <submittedName>
        <fullName evidence="1">Uncharacterized protein</fullName>
    </submittedName>
</protein>
<dbReference type="AlphaFoldDB" id="A0A165KU56"/>
<sequence>SYICSTLEKHPLLYMDEIQMQIFQTHHIFISIPMISHTIRCMHFSSKQVKHEAAERNDLLHAVFMNQIGELAPEPNMLMFTDESAKDACSSSRKRG</sequence>
<proteinExistence type="predicted"/>
<keyword evidence="2" id="KW-1185">Reference proteome</keyword>
<feature type="non-terminal residue" evidence="1">
    <location>
        <position position="1"/>
    </location>
</feature>
<dbReference type="EMBL" id="KV429171">
    <property type="protein sequence ID" value="KZT63576.1"/>
    <property type="molecule type" value="Genomic_DNA"/>
</dbReference>
<organism evidence="1 2">
    <name type="scientific">Daedalea quercina L-15889</name>
    <dbReference type="NCBI Taxonomy" id="1314783"/>
    <lineage>
        <taxon>Eukaryota</taxon>
        <taxon>Fungi</taxon>
        <taxon>Dikarya</taxon>
        <taxon>Basidiomycota</taxon>
        <taxon>Agaricomycotina</taxon>
        <taxon>Agaricomycetes</taxon>
        <taxon>Polyporales</taxon>
        <taxon>Fomitopsis</taxon>
    </lineage>
</organism>
<accession>A0A165KU56</accession>
<evidence type="ECO:0000313" key="2">
    <source>
        <dbReference type="Proteomes" id="UP000076727"/>
    </source>
</evidence>
<name>A0A165KU56_9APHY</name>
<evidence type="ECO:0000313" key="1">
    <source>
        <dbReference type="EMBL" id="KZT63576.1"/>
    </source>
</evidence>
<dbReference type="Proteomes" id="UP000076727">
    <property type="component" value="Unassembled WGS sequence"/>
</dbReference>